<keyword evidence="4" id="KW-0281">Fimbrium</keyword>
<protein>
    <recommendedName>
        <fullName evidence="6">Fimbrial-type adhesion domain-containing protein</fullName>
    </recommendedName>
</protein>
<evidence type="ECO:0000256" key="1">
    <source>
        <dbReference type="ARBA" id="ARBA00004561"/>
    </source>
</evidence>
<feature type="domain" description="Fimbrial-type adhesion" evidence="6">
    <location>
        <begin position="35"/>
        <end position="177"/>
    </location>
</feature>
<gene>
    <name evidence="7" type="ORF">F384_19820</name>
</gene>
<evidence type="ECO:0000313" key="7">
    <source>
        <dbReference type="EMBL" id="AKE60652.1"/>
    </source>
</evidence>
<dbReference type="Gene3D" id="2.60.40.1090">
    <property type="entry name" value="Fimbrial-type adhesion domain"/>
    <property type="match status" value="1"/>
</dbReference>
<dbReference type="PANTHER" id="PTHR33420:SF3">
    <property type="entry name" value="FIMBRIAL SUBUNIT ELFA"/>
    <property type="match status" value="1"/>
</dbReference>
<comment type="subcellular location">
    <subcellularLocation>
        <location evidence="1">Fimbrium</location>
    </subcellularLocation>
</comment>
<dbReference type="KEGG" id="cama:F384_19820"/>
<evidence type="ECO:0000313" key="8">
    <source>
        <dbReference type="Proteomes" id="UP000034085"/>
    </source>
</evidence>
<dbReference type="Proteomes" id="UP000034085">
    <property type="component" value="Chromosome"/>
</dbReference>
<dbReference type="RefSeq" id="WP_046492233.1">
    <property type="nucleotide sequence ID" value="NZ_CP011132.1"/>
</dbReference>
<feature type="signal peptide" evidence="5">
    <location>
        <begin position="1"/>
        <end position="21"/>
    </location>
</feature>
<evidence type="ECO:0000256" key="4">
    <source>
        <dbReference type="ARBA" id="ARBA00023263"/>
    </source>
</evidence>
<organism evidence="7 8">
    <name type="scientific">Citrobacter amalonaticus Y19</name>
    <dbReference type="NCBI Taxonomy" id="1261127"/>
    <lineage>
        <taxon>Bacteria</taxon>
        <taxon>Pseudomonadati</taxon>
        <taxon>Pseudomonadota</taxon>
        <taxon>Gammaproteobacteria</taxon>
        <taxon>Enterobacterales</taxon>
        <taxon>Enterobacteriaceae</taxon>
        <taxon>Citrobacter</taxon>
    </lineage>
</organism>
<name>A0A0F6TY45_CITAM</name>
<dbReference type="InterPro" id="IPR050263">
    <property type="entry name" value="Bact_Fimbrial_Adh_Pro"/>
</dbReference>
<dbReference type="InterPro" id="IPR036937">
    <property type="entry name" value="Adhesion_dom_fimbrial_sf"/>
</dbReference>
<dbReference type="InterPro" id="IPR008966">
    <property type="entry name" value="Adhesion_dom_sf"/>
</dbReference>
<evidence type="ECO:0000256" key="3">
    <source>
        <dbReference type="ARBA" id="ARBA00022729"/>
    </source>
</evidence>
<dbReference type="PATRIC" id="fig|1261127.3.peg.4139"/>
<dbReference type="GO" id="GO:0009289">
    <property type="term" value="C:pilus"/>
    <property type="evidence" value="ECO:0007669"/>
    <property type="project" value="UniProtKB-SubCell"/>
</dbReference>
<dbReference type="EMBL" id="CP011132">
    <property type="protein sequence ID" value="AKE60652.1"/>
    <property type="molecule type" value="Genomic_DNA"/>
</dbReference>
<dbReference type="SUPFAM" id="SSF49401">
    <property type="entry name" value="Bacterial adhesins"/>
    <property type="match status" value="1"/>
</dbReference>
<comment type="similarity">
    <text evidence="2">Belongs to the fimbrial protein family.</text>
</comment>
<dbReference type="Pfam" id="PF00419">
    <property type="entry name" value="Fimbrial"/>
    <property type="match status" value="1"/>
</dbReference>
<evidence type="ECO:0000259" key="6">
    <source>
        <dbReference type="Pfam" id="PF00419"/>
    </source>
</evidence>
<dbReference type="AlphaFoldDB" id="A0A0F6TY45"/>
<accession>A0A0F6TY45</accession>
<evidence type="ECO:0000256" key="2">
    <source>
        <dbReference type="ARBA" id="ARBA00006671"/>
    </source>
</evidence>
<sequence>MKKSILGLAVSALFVVGAAQAEINPNDVGATLIVSGAVTANQSACTVNLGQPSIALEADVSDLVLQGATTVPTHTVDMIINGDDQCKALISQGHMAYKFIGTADNAQGTSLANSLVGGNSASGIGVALYNTDGQILSINKDKLAASATPTHLGLGLVKLDGLEATAGSVQAALTIQIERL</sequence>
<dbReference type="GO" id="GO:0043709">
    <property type="term" value="P:cell adhesion involved in single-species biofilm formation"/>
    <property type="evidence" value="ECO:0007669"/>
    <property type="project" value="TreeGrafter"/>
</dbReference>
<proteinExistence type="inferred from homology"/>
<keyword evidence="3 5" id="KW-0732">Signal</keyword>
<feature type="chain" id="PRO_5002510571" description="Fimbrial-type adhesion domain-containing protein" evidence="5">
    <location>
        <begin position="22"/>
        <end position="180"/>
    </location>
</feature>
<evidence type="ECO:0000256" key="5">
    <source>
        <dbReference type="SAM" id="SignalP"/>
    </source>
</evidence>
<dbReference type="InterPro" id="IPR000259">
    <property type="entry name" value="Adhesion_dom_fimbrial"/>
</dbReference>
<dbReference type="PANTHER" id="PTHR33420">
    <property type="entry name" value="FIMBRIAL SUBUNIT ELFA-RELATED"/>
    <property type="match status" value="1"/>
</dbReference>
<reference evidence="7 8" key="1">
    <citation type="journal article" date="2013" name="Appl. Microbiol. Biotechnol.">
        <title>Glycerol assimilation and production of 1,3-propanediol by Citrobacter amalonaticus Y19.</title>
        <authorList>
            <person name="Ainala S.K."/>
            <person name="Ashok S."/>
            <person name="Ko Y."/>
            <person name="Park S."/>
        </authorList>
    </citation>
    <scope>NUCLEOTIDE SEQUENCE [LARGE SCALE GENOMIC DNA]</scope>
    <source>
        <strain evidence="7 8">Y19</strain>
    </source>
</reference>
<dbReference type="HOGENOM" id="CLU_124873_0_0_6"/>
<dbReference type="OrthoDB" id="6566111at2"/>